<accession>A0A1I3WAS6</accession>
<name>A0A1I3WAS6_9GAMM</name>
<keyword evidence="4" id="KW-1185">Reference proteome</keyword>
<dbReference type="EMBL" id="FOSH01000004">
    <property type="protein sequence ID" value="SFK04293.1"/>
    <property type="molecule type" value="Genomic_DNA"/>
</dbReference>
<feature type="domain" description="AB hydrolase-1" evidence="2">
    <location>
        <begin position="69"/>
        <end position="174"/>
    </location>
</feature>
<evidence type="ECO:0000313" key="3">
    <source>
        <dbReference type="EMBL" id="SFK04293.1"/>
    </source>
</evidence>
<dbReference type="InterPro" id="IPR000639">
    <property type="entry name" value="Epox_hydrolase-like"/>
</dbReference>
<dbReference type="PANTHER" id="PTHR43798">
    <property type="entry name" value="MONOACYLGLYCEROL LIPASE"/>
    <property type="match status" value="1"/>
</dbReference>
<dbReference type="Gene3D" id="3.40.50.1820">
    <property type="entry name" value="alpha/beta hydrolase"/>
    <property type="match status" value="1"/>
</dbReference>
<dbReference type="OrthoDB" id="5296151at2"/>
<dbReference type="GO" id="GO:0016020">
    <property type="term" value="C:membrane"/>
    <property type="evidence" value="ECO:0007669"/>
    <property type="project" value="TreeGrafter"/>
</dbReference>
<feature type="chain" id="PRO_5011538410" evidence="1">
    <location>
        <begin position="24"/>
        <end position="340"/>
    </location>
</feature>
<sequence length="340" mass="38721">MMKIYRTVSLIFMLLLISTVVSANNKTGFRLENFDYPYPVQFMPLSSQKKQLEMAYMDVKPTAKANGKTVVLFHGKNFCAATWGETIKALAAAGYRVVAIDQIGFCKSSKPIDYQYSFHQLATNSWNLLQKLGIDKAVIVGHSMGGMLATRYALLYPDNVDALFLVNPIGLEDWLAKGVPYVSIKDWYKNQLTLTTKRARTYQQKTYYAGQWHDNYQKWVDMLMIQFRANKEDSAWLSAIQYDMILTQPVVHEFDQLSVPTWLFIGEKDNTAIGKAFVSDDIKKQLGNYPVLARKTAKAIPDSHLILFDDLGHSPQIQDPERFQQALLNALNTLFSKQSE</sequence>
<dbReference type="InterPro" id="IPR029058">
    <property type="entry name" value="AB_hydrolase_fold"/>
</dbReference>
<dbReference type="STRING" id="45496.SAMN04488079_104104"/>
<dbReference type="InterPro" id="IPR000073">
    <property type="entry name" value="AB_hydrolase_1"/>
</dbReference>
<protein>
    <submittedName>
        <fullName evidence="3">Pimeloyl-ACP methyl ester carboxylesterase</fullName>
    </submittedName>
</protein>
<dbReference type="InterPro" id="IPR050266">
    <property type="entry name" value="AB_hydrolase_sf"/>
</dbReference>
<dbReference type="Proteomes" id="UP000198924">
    <property type="component" value="Unassembled WGS sequence"/>
</dbReference>
<dbReference type="GO" id="GO:0046464">
    <property type="term" value="P:acylglycerol catabolic process"/>
    <property type="evidence" value="ECO:0007669"/>
    <property type="project" value="TreeGrafter"/>
</dbReference>
<gene>
    <name evidence="3" type="ORF">SAMN04488079_104104</name>
</gene>
<proteinExistence type="predicted"/>
<dbReference type="PRINTS" id="PR00412">
    <property type="entry name" value="EPOXHYDRLASE"/>
</dbReference>
<dbReference type="AlphaFoldDB" id="A0A1I3WAS6"/>
<dbReference type="GO" id="GO:0047372">
    <property type="term" value="F:monoacylglycerol lipase activity"/>
    <property type="evidence" value="ECO:0007669"/>
    <property type="project" value="TreeGrafter"/>
</dbReference>
<evidence type="ECO:0000256" key="1">
    <source>
        <dbReference type="SAM" id="SignalP"/>
    </source>
</evidence>
<organism evidence="3 4">
    <name type="scientific">Methylophaga sulfidovorans</name>
    <dbReference type="NCBI Taxonomy" id="45496"/>
    <lineage>
        <taxon>Bacteria</taxon>
        <taxon>Pseudomonadati</taxon>
        <taxon>Pseudomonadota</taxon>
        <taxon>Gammaproteobacteria</taxon>
        <taxon>Thiotrichales</taxon>
        <taxon>Piscirickettsiaceae</taxon>
        <taxon>Methylophaga</taxon>
    </lineage>
</organism>
<reference evidence="4" key="1">
    <citation type="submission" date="2016-10" db="EMBL/GenBank/DDBJ databases">
        <authorList>
            <person name="Varghese N."/>
            <person name="Submissions S."/>
        </authorList>
    </citation>
    <scope>NUCLEOTIDE SEQUENCE [LARGE SCALE GENOMIC DNA]</scope>
    <source>
        <strain evidence="4">DSM 11578</strain>
    </source>
</reference>
<dbReference type="PRINTS" id="PR00111">
    <property type="entry name" value="ABHYDROLASE"/>
</dbReference>
<dbReference type="RefSeq" id="WP_091711952.1">
    <property type="nucleotide sequence ID" value="NZ_FOSH01000004.1"/>
</dbReference>
<keyword evidence="1" id="KW-0732">Signal</keyword>
<dbReference type="Pfam" id="PF00561">
    <property type="entry name" value="Abhydrolase_1"/>
    <property type="match status" value="1"/>
</dbReference>
<dbReference type="PANTHER" id="PTHR43798:SF33">
    <property type="entry name" value="HYDROLASE, PUTATIVE (AFU_ORTHOLOGUE AFUA_2G14860)-RELATED"/>
    <property type="match status" value="1"/>
</dbReference>
<evidence type="ECO:0000313" key="4">
    <source>
        <dbReference type="Proteomes" id="UP000198924"/>
    </source>
</evidence>
<dbReference type="SUPFAM" id="SSF53474">
    <property type="entry name" value="alpha/beta-Hydrolases"/>
    <property type="match status" value="1"/>
</dbReference>
<evidence type="ECO:0000259" key="2">
    <source>
        <dbReference type="Pfam" id="PF00561"/>
    </source>
</evidence>
<feature type="signal peptide" evidence="1">
    <location>
        <begin position="1"/>
        <end position="23"/>
    </location>
</feature>